<proteinExistence type="predicted"/>
<evidence type="ECO:0000313" key="2">
    <source>
        <dbReference type="Proteomes" id="UP000251891"/>
    </source>
</evidence>
<gene>
    <name evidence="1" type="ORF">DPM19_02865</name>
</gene>
<sequence>MMSPGLRQDIACLRRDDAGGALWWHWVWSGPTRDAPGELEPLCPADEIETAAERITRVLALLVQETDA</sequence>
<dbReference type="Proteomes" id="UP000251891">
    <property type="component" value="Unassembled WGS sequence"/>
</dbReference>
<dbReference type="AlphaFoldDB" id="A0A365HDW6"/>
<evidence type="ECO:0000313" key="1">
    <source>
        <dbReference type="EMBL" id="RAY17116.1"/>
    </source>
</evidence>
<comment type="caution">
    <text evidence="1">The sequence shown here is derived from an EMBL/GenBank/DDBJ whole genome shotgun (WGS) entry which is preliminary data.</text>
</comment>
<organism evidence="1 2">
    <name type="scientific">Actinomadura craniellae</name>
    <dbReference type="NCBI Taxonomy" id="2231787"/>
    <lineage>
        <taxon>Bacteria</taxon>
        <taxon>Bacillati</taxon>
        <taxon>Actinomycetota</taxon>
        <taxon>Actinomycetes</taxon>
        <taxon>Streptosporangiales</taxon>
        <taxon>Thermomonosporaceae</taxon>
        <taxon>Actinomadura</taxon>
    </lineage>
</organism>
<reference evidence="1 2" key="1">
    <citation type="submission" date="2018-06" db="EMBL/GenBank/DDBJ databases">
        <title>Actinomadura craniellae sp. nov. isolated from marine sponge Craniella sp.</title>
        <authorList>
            <person name="Li L."/>
            <person name="Xu Q.H."/>
            <person name="Lin H.W."/>
            <person name="Lu Y.H."/>
        </authorList>
    </citation>
    <scope>NUCLEOTIDE SEQUENCE [LARGE SCALE GENOMIC DNA]</scope>
    <source>
        <strain evidence="1 2">LHW63021</strain>
    </source>
</reference>
<accession>A0A365HDW6</accession>
<name>A0A365HDW6_9ACTN</name>
<dbReference type="EMBL" id="QLYX01000001">
    <property type="protein sequence ID" value="RAY17116.1"/>
    <property type="molecule type" value="Genomic_DNA"/>
</dbReference>
<keyword evidence="2" id="KW-1185">Reference proteome</keyword>
<protein>
    <submittedName>
        <fullName evidence="1">Uncharacterized protein</fullName>
    </submittedName>
</protein>